<sequence length="132" mass="13759">MPPGHGGHGGSGHGHGGGHGRDQRTDLLDITPEAVPALRSAFADAKARVDRQLELGETGLRVDSWAKDPVSLDAAGGVNRLTVDSERAALDALRAYSAQLDTAVHTLDRVAAQYRLLEEDNAATVTQQGTGG</sequence>
<evidence type="ECO:0008006" key="4">
    <source>
        <dbReference type="Google" id="ProtNLM"/>
    </source>
</evidence>
<proteinExistence type="predicted"/>
<evidence type="ECO:0000313" key="3">
    <source>
        <dbReference type="Proteomes" id="UP001205185"/>
    </source>
</evidence>
<gene>
    <name evidence="2" type="ORF">LV75_004866</name>
</gene>
<evidence type="ECO:0000313" key="2">
    <source>
        <dbReference type="EMBL" id="MCP2272340.1"/>
    </source>
</evidence>
<accession>A0ABT1II59</accession>
<keyword evidence="3" id="KW-1185">Reference proteome</keyword>
<protein>
    <recommendedName>
        <fullName evidence="4">PE family protein</fullName>
    </recommendedName>
</protein>
<comment type="caution">
    <text evidence="2">The sequence shown here is derived from an EMBL/GenBank/DDBJ whole genome shotgun (WGS) entry which is preliminary data.</text>
</comment>
<dbReference type="Proteomes" id="UP001205185">
    <property type="component" value="Unassembled WGS sequence"/>
</dbReference>
<feature type="compositionally biased region" description="Gly residues" evidence="1">
    <location>
        <begin position="1"/>
        <end position="17"/>
    </location>
</feature>
<name>A0ABT1II59_9PSEU</name>
<evidence type="ECO:0000256" key="1">
    <source>
        <dbReference type="SAM" id="MobiDB-lite"/>
    </source>
</evidence>
<feature type="region of interest" description="Disordered" evidence="1">
    <location>
        <begin position="1"/>
        <end position="27"/>
    </location>
</feature>
<organism evidence="2 3">
    <name type="scientific">Actinokineospora diospyrosa</name>
    <dbReference type="NCBI Taxonomy" id="103728"/>
    <lineage>
        <taxon>Bacteria</taxon>
        <taxon>Bacillati</taxon>
        <taxon>Actinomycetota</taxon>
        <taxon>Actinomycetes</taxon>
        <taxon>Pseudonocardiales</taxon>
        <taxon>Pseudonocardiaceae</taxon>
        <taxon>Actinokineospora</taxon>
    </lineage>
</organism>
<dbReference type="EMBL" id="JAMTCO010000012">
    <property type="protein sequence ID" value="MCP2272340.1"/>
    <property type="molecule type" value="Genomic_DNA"/>
</dbReference>
<reference evidence="2 3" key="1">
    <citation type="submission" date="2022-06" db="EMBL/GenBank/DDBJ databases">
        <title>Genomic Encyclopedia of Archaeal and Bacterial Type Strains, Phase II (KMG-II): from individual species to whole genera.</title>
        <authorList>
            <person name="Goeker M."/>
        </authorList>
    </citation>
    <scope>NUCLEOTIDE SEQUENCE [LARGE SCALE GENOMIC DNA]</scope>
    <source>
        <strain evidence="2 3">DSM 44255</strain>
    </source>
</reference>